<dbReference type="Gene3D" id="1.10.150.130">
    <property type="match status" value="1"/>
</dbReference>
<dbReference type="SUPFAM" id="SSF56349">
    <property type="entry name" value="DNA breaking-rejoining enzymes"/>
    <property type="match status" value="1"/>
</dbReference>
<dbReference type="GO" id="GO:0015074">
    <property type="term" value="P:DNA integration"/>
    <property type="evidence" value="ECO:0007669"/>
    <property type="project" value="UniProtKB-KW"/>
</dbReference>
<dbReference type="InterPro" id="IPR053876">
    <property type="entry name" value="Phage_int_M"/>
</dbReference>
<proteinExistence type="inferred from homology"/>
<dbReference type="Pfam" id="PF00589">
    <property type="entry name" value="Phage_integrase"/>
    <property type="match status" value="1"/>
</dbReference>
<evidence type="ECO:0000256" key="4">
    <source>
        <dbReference type="ARBA" id="ARBA00023172"/>
    </source>
</evidence>
<dbReference type="InterPro" id="IPR011010">
    <property type="entry name" value="DNA_brk_join_enz"/>
</dbReference>
<evidence type="ECO:0000256" key="2">
    <source>
        <dbReference type="ARBA" id="ARBA00022908"/>
    </source>
</evidence>
<evidence type="ECO:0000259" key="5">
    <source>
        <dbReference type="PROSITE" id="PS51898"/>
    </source>
</evidence>
<gene>
    <name evidence="6" type="ORF">GCM10010964_22510</name>
</gene>
<dbReference type="Gene3D" id="3.30.160.390">
    <property type="entry name" value="Integrase, DNA-binding domain"/>
    <property type="match status" value="1"/>
</dbReference>
<keyword evidence="3" id="KW-0238">DNA-binding</keyword>
<comment type="similarity">
    <text evidence="1">Belongs to the 'phage' integrase family.</text>
</comment>
<evidence type="ECO:0000256" key="3">
    <source>
        <dbReference type="ARBA" id="ARBA00023125"/>
    </source>
</evidence>
<dbReference type="PANTHER" id="PTHR30629">
    <property type="entry name" value="PROPHAGE INTEGRASE"/>
    <property type="match status" value="1"/>
</dbReference>
<dbReference type="Pfam" id="PF13356">
    <property type="entry name" value="Arm-DNA-bind_3"/>
    <property type="match status" value="1"/>
</dbReference>
<keyword evidence="4" id="KW-0233">DNA recombination</keyword>
<dbReference type="InterPro" id="IPR025166">
    <property type="entry name" value="Integrase_DNA_bind_dom"/>
</dbReference>
<dbReference type="RefSeq" id="WP_188900209.1">
    <property type="nucleotide sequence ID" value="NZ_BMKS01000006.1"/>
</dbReference>
<dbReference type="PANTHER" id="PTHR30629:SF2">
    <property type="entry name" value="PROPHAGE INTEGRASE INTS-RELATED"/>
    <property type="match status" value="1"/>
</dbReference>
<organism evidence="6 7">
    <name type="scientific">Caldovatus sediminis</name>
    <dbReference type="NCBI Taxonomy" id="2041189"/>
    <lineage>
        <taxon>Bacteria</taxon>
        <taxon>Pseudomonadati</taxon>
        <taxon>Pseudomonadota</taxon>
        <taxon>Alphaproteobacteria</taxon>
        <taxon>Acetobacterales</taxon>
        <taxon>Roseomonadaceae</taxon>
        <taxon>Caldovatus</taxon>
    </lineage>
</organism>
<accession>A0A8J2ZBF9</accession>
<dbReference type="EMBL" id="BMKS01000006">
    <property type="protein sequence ID" value="GGG34057.1"/>
    <property type="molecule type" value="Genomic_DNA"/>
</dbReference>
<feature type="domain" description="Tyr recombinase" evidence="5">
    <location>
        <begin position="220"/>
        <end position="411"/>
    </location>
</feature>
<sequence>MRRTATATEVRAVFVRGAPCRFSVGGGLHLWVRGPGKAQWVLRYRAPDGRRRDMGLGTFPGVPLAEARARAQAARQAGRDPLAAREAERRARAEAEAAERARAEAERRTFRAAAEALIAAKRPGWRNTKHAAQWSATLAAYAYPVLGDLPVAEVDTDAVLRVLRPVWQRAPETASRLRQRIEAVLDAATAKGWRAGANPARWKGHLDALLPPPRKAKPVRHHPALPWRDMPAFMAALGAREGVAALALRFAILTAARTGEVRGMTWREVDLAARVWTVPAARMKAGRAHRVPLSTAALAVLEAVRPLAAGPDALVFPGGRAGRPLSDMALSMLVRGMCRDGLAEGEPPRWRDAEGRAAVAHGFRSTFRDWAGETRPEGREVVERALAHAIKDKAEAAYARSDLLERRRALMEAWGAFCTRAPAEVVALPAARPGAA</sequence>
<dbReference type="Pfam" id="PF22022">
    <property type="entry name" value="Phage_int_M"/>
    <property type="match status" value="1"/>
</dbReference>
<keyword evidence="7" id="KW-1185">Reference proteome</keyword>
<dbReference type="AlphaFoldDB" id="A0A8J2ZBF9"/>
<evidence type="ECO:0000313" key="6">
    <source>
        <dbReference type="EMBL" id="GGG34057.1"/>
    </source>
</evidence>
<dbReference type="InterPro" id="IPR010998">
    <property type="entry name" value="Integrase_recombinase_N"/>
</dbReference>
<dbReference type="InterPro" id="IPR050808">
    <property type="entry name" value="Phage_Integrase"/>
</dbReference>
<dbReference type="PROSITE" id="PS51898">
    <property type="entry name" value="TYR_RECOMBINASE"/>
    <property type="match status" value="1"/>
</dbReference>
<dbReference type="Gene3D" id="1.10.443.10">
    <property type="entry name" value="Intergrase catalytic core"/>
    <property type="match status" value="1"/>
</dbReference>
<dbReference type="Proteomes" id="UP000597507">
    <property type="component" value="Unassembled WGS sequence"/>
</dbReference>
<dbReference type="GO" id="GO:0006310">
    <property type="term" value="P:DNA recombination"/>
    <property type="evidence" value="ECO:0007669"/>
    <property type="project" value="UniProtKB-KW"/>
</dbReference>
<dbReference type="InterPro" id="IPR038488">
    <property type="entry name" value="Integrase_DNA-bd_sf"/>
</dbReference>
<evidence type="ECO:0000256" key="1">
    <source>
        <dbReference type="ARBA" id="ARBA00008857"/>
    </source>
</evidence>
<evidence type="ECO:0000313" key="7">
    <source>
        <dbReference type="Proteomes" id="UP000597507"/>
    </source>
</evidence>
<dbReference type="InterPro" id="IPR013762">
    <property type="entry name" value="Integrase-like_cat_sf"/>
</dbReference>
<name>A0A8J2ZBF9_9PROT</name>
<keyword evidence="2" id="KW-0229">DNA integration</keyword>
<protein>
    <submittedName>
        <fullName evidence="6">Bacteriophage P4 integrase</fullName>
    </submittedName>
</protein>
<reference evidence="6 7" key="1">
    <citation type="journal article" date="2014" name="Int. J. Syst. Evol. Microbiol.">
        <title>Complete genome sequence of Corynebacterium casei LMG S-19264T (=DSM 44701T), isolated from a smear-ripened cheese.</title>
        <authorList>
            <consortium name="US DOE Joint Genome Institute (JGI-PGF)"/>
            <person name="Walter F."/>
            <person name="Albersmeier A."/>
            <person name="Kalinowski J."/>
            <person name="Ruckert C."/>
        </authorList>
    </citation>
    <scope>NUCLEOTIDE SEQUENCE [LARGE SCALE GENOMIC DNA]</scope>
    <source>
        <strain evidence="6 7">CGMCC 1.16330</strain>
    </source>
</reference>
<dbReference type="GO" id="GO:0003677">
    <property type="term" value="F:DNA binding"/>
    <property type="evidence" value="ECO:0007669"/>
    <property type="project" value="UniProtKB-KW"/>
</dbReference>
<comment type="caution">
    <text evidence="6">The sequence shown here is derived from an EMBL/GenBank/DDBJ whole genome shotgun (WGS) entry which is preliminary data.</text>
</comment>
<dbReference type="CDD" id="cd00801">
    <property type="entry name" value="INT_P4_C"/>
    <property type="match status" value="1"/>
</dbReference>
<dbReference type="InterPro" id="IPR002104">
    <property type="entry name" value="Integrase_catalytic"/>
</dbReference>